<name>A0AA51N4U0_9BACT</name>
<dbReference type="InterPro" id="IPR036291">
    <property type="entry name" value="NAD(P)-bd_dom_sf"/>
</dbReference>
<evidence type="ECO:0000313" key="3">
    <source>
        <dbReference type="Proteomes" id="UP001244443"/>
    </source>
</evidence>
<dbReference type="AlphaFoldDB" id="A0AA51N4U0"/>
<sequence>MKKLAVFGASGKTGEKFVEQALDAGYSIKALVRNPEKIKTKKSIIEIIQGDVLNPEDVTKTVSGTDMVISLFGHVKGSPEGLQTKGTENIIKAMRIAGVNQIISLSGGGLPFPDKDQPKFPDKMIRFIMKLAVPKILNDAVEHAELLKNSATDWIIVRGPRLTDEPKKDDYRVGWVGVNASTKIGREDLADYILQLCKDENFAKYNKQMPFVSY</sequence>
<dbReference type="GO" id="GO:0004074">
    <property type="term" value="F:biliverdin reductase [NAD(P)H] activity"/>
    <property type="evidence" value="ECO:0007669"/>
    <property type="project" value="TreeGrafter"/>
</dbReference>
<dbReference type="InterPro" id="IPR016040">
    <property type="entry name" value="NAD(P)-bd_dom"/>
</dbReference>
<proteinExistence type="predicted"/>
<dbReference type="PANTHER" id="PTHR43355">
    <property type="entry name" value="FLAVIN REDUCTASE (NADPH)"/>
    <property type="match status" value="1"/>
</dbReference>
<dbReference type="RefSeq" id="WP_308355849.1">
    <property type="nucleotide sequence ID" value="NZ_CP129970.2"/>
</dbReference>
<dbReference type="GO" id="GO:0042602">
    <property type="term" value="F:riboflavin reductase (NADPH) activity"/>
    <property type="evidence" value="ECO:0007669"/>
    <property type="project" value="TreeGrafter"/>
</dbReference>
<dbReference type="InterPro" id="IPR051606">
    <property type="entry name" value="Polyketide_Oxido-like"/>
</dbReference>
<dbReference type="Pfam" id="PF13460">
    <property type="entry name" value="NAD_binding_10"/>
    <property type="match status" value="1"/>
</dbReference>
<keyword evidence="3" id="KW-1185">Reference proteome</keyword>
<organism evidence="2 3">
    <name type="scientific">Marivirga arenosa</name>
    <dbReference type="NCBI Taxonomy" id="3059076"/>
    <lineage>
        <taxon>Bacteria</taxon>
        <taxon>Pseudomonadati</taxon>
        <taxon>Bacteroidota</taxon>
        <taxon>Cytophagia</taxon>
        <taxon>Cytophagales</taxon>
        <taxon>Marivirgaceae</taxon>
        <taxon>Marivirga</taxon>
    </lineage>
</organism>
<dbReference type="Gene3D" id="3.40.50.720">
    <property type="entry name" value="NAD(P)-binding Rossmann-like Domain"/>
    <property type="match status" value="1"/>
</dbReference>
<accession>A0AA51N4U0</accession>
<dbReference type="Proteomes" id="UP001244443">
    <property type="component" value="Chromosome"/>
</dbReference>
<dbReference type="EMBL" id="CP129970">
    <property type="protein sequence ID" value="WMN06123.1"/>
    <property type="molecule type" value="Genomic_DNA"/>
</dbReference>
<evidence type="ECO:0000259" key="1">
    <source>
        <dbReference type="Pfam" id="PF13460"/>
    </source>
</evidence>
<feature type="domain" description="NAD(P)-binding" evidence="1">
    <location>
        <begin position="8"/>
        <end position="199"/>
    </location>
</feature>
<reference evidence="2" key="1">
    <citation type="submission" date="2023-08" db="EMBL/GenBank/DDBJ databases">
        <title>Comparative genomics and taxonomic characterization of three novel marine species of genus Marivirga.</title>
        <authorList>
            <person name="Muhammad N."/>
            <person name="Kim S.-G."/>
        </authorList>
    </citation>
    <scope>NUCLEOTIDE SEQUENCE [LARGE SCALE GENOMIC DNA]</scope>
    <source>
        <strain evidence="2">ABR2-2</strain>
    </source>
</reference>
<dbReference type="SUPFAM" id="SSF51735">
    <property type="entry name" value="NAD(P)-binding Rossmann-fold domains"/>
    <property type="match status" value="1"/>
</dbReference>
<gene>
    <name evidence="2" type="ORF">QYS48_31685</name>
</gene>
<evidence type="ECO:0000313" key="2">
    <source>
        <dbReference type="EMBL" id="WMN06123.1"/>
    </source>
</evidence>
<protein>
    <submittedName>
        <fullName evidence="2">NAD(P)H-binding protein</fullName>
    </submittedName>
</protein>
<dbReference type="PANTHER" id="PTHR43355:SF2">
    <property type="entry name" value="FLAVIN REDUCTASE (NADPH)"/>
    <property type="match status" value="1"/>
</dbReference>